<feature type="region of interest" description="Disordered" evidence="1">
    <location>
        <begin position="81"/>
        <end position="122"/>
    </location>
</feature>
<evidence type="ECO:0000313" key="2">
    <source>
        <dbReference type="EMBL" id="KAK3248905.1"/>
    </source>
</evidence>
<evidence type="ECO:0000256" key="1">
    <source>
        <dbReference type="SAM" id="MobiDB-lite"/>
    </source>
</evidence>
<accession>A0AAE0F3D7</accession>
<organism evidence="2 3">
    <name type="scientific">Cymbomonas tetramitiformis</name>
    <dbReference type="NCBI Taxonomy" id="36881"/>
    <lineage>
        <taxon>Eukaryota</taxon>
        <taxon>Viridiplantae</taxon>
        <taxon>Chlorophyta</taxon>
        <taxon>Pyramimonadophyceae</taxon>
        <taxon>Pyramimonadales</taxon>
        <taxon>Pyramimonadaceae</taxon>
        <taxon>Cymbomonas</taxon>
    </lineage>
</organism>
<dbReference type="AlphaFoldDB" id="A0AAE0F3D7"/>
<keyword evidence="3" id="KW-1185">Reference proteome</keyword>
<comment type="caution">
    <text evidence="2">The sequence shown here is derived from an EMBL/GenBank/DDBJ whole genome shotgun (WGS) entry which is preliminary data.</text>
</comment>
<dbReference type="EMBL" id="LGRX02027718">
    <property type="protein sequence ID" value="KAK3248905.1"/>
    <property type="molecule type" value="Genomic_DNA"/>
</dbReference>
<evidence type="ECO:0000313" key="3">
    <source>
        <dbReference type="Proteomes" id="UP001190700"/>
    </source>
</evidence>
<feature type="compositionally biased region" description="Low complexity" evidence="1">
    <location>
        <begin position="104"/>
        <end position="121"/>
    </location>
</feature>
<dbReference type="Proteomes" id="UP001190700">
    <property type="component" value="Unassembled WGS sequence"/>
</dbReference>
<protein>
    <submittedName>
        <fullName evidence="2">Uncharacterized protein</fullName>
    </submittedName>
</protein>
<feature type="compositionally biased region" description="Polar residues" evidence="1">
    <location>
        <begin position="50"/>
        <end position="60"/>
    </location>
</feature>
<proteinExistence type="predicted"/>
<sequence length="549" mass="61490">MSKFPQVWDSNTVVHQGQRRIDLSNLERALDAAINSSRTQENHKRDTQRGGLTSSSTPRVTTLPPLGNGAVTTFSWISGIEPPETLAPPRNAFGIQSPDTLEPTRTSFQSSFQSSNSRNSSLRTTPLGFALTELPVDTRNLCTKPLLGRSQKHGDGAMMQQDPEKAVERVTRESQTGSPRTGWGVFHLLKDVGKAELKSFLEDLEGLPGVLAQAKLARPKTQGIAAAALRANPASCDLQVATNASKESHKRMLVAEDSLVLANEHPSNNRLQKFRDDVVNINVHRPRFVPPLRKETKVKRGVVVEVIVTPPKTPEPWTILKSPFRKRREESDSKDFFDTPQVYNKRCGRDWDRAIAKEAFAKLLVRSRKGDPKLDGAQPSVTEMLKDLKNVMDTHFEFVSMVFDFFSVSGNTIGEAAYSMRLNSWNRLVKICSFADPKSARCKQTDIDTAFVATNFEEDGNEDLNEDNDDDALMRFEFIEILIRIAILKYGQGVATYDPAEALRMLITQNMKPNVGSDVARNSNDFRKDRLYVKEVWLQRACFDIPLVT</sequence>
<feature type="region of interest" description="Disordered" evidence="1">
    <location>
        <begin position="34"/>
        <end position="68"/>
    </location>
</feature>
<name>A0AAE0F3D7_9CHLO</name>
<gene>
    <name evidence="2" type="ORF">CYMTET_41646</name>
</gene>
<reference evidence="2 3" key="1">
    <citation type="journal article" date="2015" name="Genome Biol. Evol.">
        <title>Comparative Genomics of a Bacterivorous Green Alga Reveals Evolutionary Causalities and Consequences of Phago-Mixotrophic Mode of Nutrition.</title>
        <authorList>
            <person name="Burns J.A."/>
            <person name="Paasch A."/>
            <person name="Narechania A."/>
            <person name="Kim E."/>
        </authorList>
    </citation>
    <scope>NUCLEOTIDE SEQUENCE [LARGE SCALE GENOMIC DNA]</scope>
    <source>
        <strain evidence="2 3">PLY_AMNH</strain>
    </source>
</reference>